<evidence type="ECO:0000256" key="2">
    <source>
        <dbReference type="ARBA" id="ARBA00006636"/>
    </source>
</evidence>
<evidence type="ECO:0000256" key="8">
    <source>
        <dbReference type="ARBA" id="ARBA00023136"/>
    </source>
</evidence>
<evidence type="ECO:0000256" key="9">
    <source>
        <dbReference type="PROSITE-ProRule" id="PRU01161"/>
    </source>
</evidence>
<dbReference type="InterPro" id="IPR050301">
    <property type="entry name" value="NTE"/>
</dbReference>
<keyword evidence="4 9" id="KW-0378">Hydrolase</keyword>
<keyword evidence="5 9" id="KW-0442">Lipid degradation</keyword>
<dbReference type="PANTHER" id="PTHR14226">
    <property type="entry name" value="NEUROPATHY TARGET ESTERASE/SWISS CHEESE D.MELANOGASTER"/>
    <property type="match status" value="1"/>
</dbReference>
<evidence type="ECO:0000259" key="10">
    <source>
        <dbReference type="PROSITE" id="PS50042"/>
    </source>
</evidence>
<evidence type="ECO:0000313" key="12">
    <source>
        <dbReference type="EMBL" id="MBJ7598033.1"/>
    </source>
</evidence>
<dbReference type="Proteomes" id="UP000612893">
    <property type="component" value="Unassembled WGS sequence"/>
</dbReference>
<reference evidence="12" key="1">
    <citation type="submission" date="2020-10" db="EMBL/GenBank/DDBJ databases">
        <title>Ca. Dormibacterota MAGs.</title>
        <authorList>
            <person name="Montgomery K."/>
        </authorList>
    </citation>
    <scope>NUCLEOTIDE SEQUENCE [LARGE SCALE GENOMIC DNA]</scope>
    <source>
        <strain evidence="12">SC8812_S17_10</strain>
    </source>
</reference>
<dbReference type="InterPro" id="IPR000595">
    <property type="entry name" value="cNMP-bd_dom"/>
</dbReference>
<keyword evidence="7 9" id="KW-0443">Lipid metabolism</keyword>
<keyword evidence="6" id="KW-1133">Transmembrane helix</keyword>
<feature type="short sequence motif" description="DGA/G" evidence="9">
    <location>
        <begin position="479"/>
        <end position="481"/>
    </location>
</feature>
<dbReference type="Pfam" id="PF00027">
    <property type="entry name" value="cNMP_binding"/>
    <property type="match status" value="1"/>
</dbReference>
<dbReference type="InterPro" id="IPR014710">
    <property type="entry name" value="RmlC-like_jellyroll"/>
</dbReference>
<evidence type="ECO:0000256" key="3">
    <source>
        <dbReference type="ARBA" id="ARBA00022692"/>
    </source>
</evidence>
<feature type="active site" description="Nucleophile" evidence="9">
    <location>
        <position position="365"/>
    </location>
</feature>
<dbReference type="InterPro" id="IPR016035">
    <property type="entry name" value="Acyl_Trfase/lysoPLipase"/>
</dbReference>
<sequence>MSEQIEGDNVMAFLQGAELFGSLDRAALQSIARQLEHVHVAAGGVLLEQGDPGDCLYVLHRGRLRVYLSEGGTERQLQELSPGHVVGEIALLTDQPRAASVRAVRDSDLFRLPAAAFRELVDRHPAVLRQVSHMLIDRLLTADRPAGDATTVRTIAVVAAGRSPDLADFCRCLVAALGRYGSTTLVSSSAVSEILGADIAQAAPDAAGLGGLNAWLHDLERDHRYIVYAADPSPTEWTRRSLRQADLVLLVADATMPPPAHALEGGAASRAGAGATARRELVLVHPVEAGRPAGAPAWLDAVPVSAHHHVRAERDADYQRLARFVTGRACGLVLSGGAARGLAHLGVMKALEEAGVPMDFVGGTSIGAVVGAFLAQGLDHEARVEVAAEAMGDRRLAVNYTFPIVSLSSGRKVTRFLRKHLDGLDIEDLWTPYFCVSANLTRASVVVHERGELARAVRASMSLPGIFPPVFHDGDLLIDGGVMNNLPVDVMSARLRGGPLVASDLNTEVELRASEPFDASLSGWLVLLRKLSPLSPALSAPGIHSVLMRTLELGDSGARRDRIQAAPIALHLRPPVGPCGMFDFKAAFSLIEVAYRYTLERLETSPLAGASW</sequence>
<dbReference type="PANTHER" id="PTHR14226:SF29">
    <property type="entry name" value="NEUROPATHY TARGET ESTERASE SWS"/>
    <property type="match status" value="1"/>
</dbReference>
<keyword evidence="8" id="KW-0472">Membrane</keyword>
<proteinExistence type="inferred from homology"/>
<gene>
    <name evidence="12" type="ORF">JF922_08090</name>
</gene>
<name>A0A934K7E2_9BACT</name>
<dbReference type="GO" id="GO:0004622">
    <property type="term" value="F:phosphatidylcholine lysophospholipase activity"/>
    <property type="evidence" value="ECO:0007669"/>
    <property type="project" value="UniProtKB-ARBA"/>
</dbReference>
<feature type="active site" description="Proton acceptor" evidence="9">
    <location>
        <position position="479"/>
    </location>
</feature>
<evidence type="ECO:0000259" key="11">
    <source>
        <dbReference type="PROSITE" id="PS51635"/>
    </source>
</evidence>
<feature type="short sequence motif" description="GXSXG" evidence="9">
    <location>
        <begin position="363"/>
        <end position="367"/>
    </location>
</feature>
<dbReference type="GO" id="GO:0016042">
    <property type="term" value="P:lipid catabolic process"/>
    <property type="evidence" value="ECO:0007669"/>
    <property type="project" value="UniProtKB-UniRule"/>
</dbReference>
<evidence type="ECO:0000256" key="7">
    <source>
        <dbReference type="ARBA" id="ARBA00023098"/>
    </source>
</evidence>
<comment type="caution">
    <text evidence="12">The sequence shown here is derived from an EMBL/GenBank/DDBJ whole genome shotgun (WGS) entry which is preliminary data.</text>
</comment>
<feature type="domain" description="PNPLA" evidence="11">
    <location>
        <begin position="332"/>
        <end position="492"/>
    </location>
</feature>
<evidence type="ECO:0000256" key="5">
    <source>
        <dbReference type="ARBA" id="ARBA00022963"/>
    </source>
</evidence>
<keyword evidence="3" id="KW-0812">Transmembrane</keyword>
<dbReference type="Pfam" id="PF24179">
    <property type="entry name" value="NTE_Ploop"/>
    <property type="match status" value="1"/>
</dbReference>
<dbReference type="Gene3D" id="3.40.1090.10">
    <property type="entry name" value="Cytosolic phospholipase A2 catalytic domain"/>
    <property type="match status" value="2"/>
</dbReference>
<dbReference type="InterPro" id="IPR018488">
    <property type="entry name" value="cNMP-bd_CS"/>
</dbReference>
<organism evidence="12 13">
    <name type="scientific">Candidatus Nephthysia bennettiae</name>
    <dbReference type="NCBI Taxonomy" id="3127016"/>
    <lineage>
        <taxon>Bacteria</taxon>
        <taxon>Bacillati</taxon>
        <taxon>Candidatus Dormiibacterota</taxon>
        <taxon>Candidatus Dormibacteria</taxon>
        <taxon>Candidatus Dormibacterales</taxon>
        <taxon>Candidatus Dormibacteraceae</taxon>
        <taxon>Candidatus Nephthysia</taxon>
    </lineage>
</organism>
<accession>A0A934K7E2</accession>
<dbReference type="Pfam" id="PF01734">
    <property type="entry name" value="Patatin"/>
    <property type="match status" value="1"/>
</dbReference>
<dbReference type="EMBL" id="JAEKNR010000090">
    <property type="protein sequence ID" value="MBJ7598033.1"/>
    <property type="molecule type" value="Genomic_DNA"/>
</dbReference>
<evidence type="ECO:0000256" key="6">
    <source>
        <dbReference type="ARBA" id="ARBA00022989"/>
    </source>
</evidence>
<feature type="domain" description="Cyclic nucleotide-binding" evidence="10">
    <location>
        <begin position="19"/>
        <end position="138"/>
    </location>
</feature>
<dbReference type="CDD" id="cd00038">
    <property type="entry name" value="CAP_ED"/>
    <property type="match status" value="1"/>
</dbReference>
<dbReference type="PROSITE" id="PS50042">
    <property type="entry name" value="CNMP_BINDING_3"/>
    <property type="match status" value="1"/>
</dbReference>
<dbReference type="PROSITE" id="PS00889">
    <property type="entry name" value="CNMP_BINDING_2"/>
    <property type="match status" value="1"/>
</dbReference>
<keyword evidence="13" id="KW-1185">Reference proteome</keyword>
<dbReference type="GO" id="GO:0016020">
    <property type="term" value="C:membrane"/>
    <property type="evidence" value="ECO:0007669"/>
    <property type="project" value="UniProtKB-SubCell"/>
</dbReference>
<dbReference type="PRINTS" id="PR00103">
    <property type="entry name" value="CAMPKINASE"/>
</dbReference>
<evidence type="ECO:0000256" key="1">
    <source>
        <dbReference type="ARBA" id="ARBA00004370"/>
    </source>
</evidence>
<comment type="subcellular location">
    <subcellularLocation>
        <location evidence="1">Membrane</location>
    </subcellularLocation>
</comment>
<dbReference type="SUPFAM" id="SSF52151">
    <property type="entry name" value="FabD/lysophospholipase-like"/>
    <property type="match status" value="1"/>
</dbReference>
<dbReference type="SMART" id="SM00100">
    <property type="entry name" value="cNMP"/>
    <property type="match status" value="1"/>
</dbReference>
<dbReference type="Gene3D" id="2.60.120.10">
    <property type="entry name" value="Jelly Rolls"/>
    <property type="match status" value="1"/>
</dbReference>
<dbReference type="SUPFAM" id="SSF51206">
    <property type="entry name" value="cAMP-binding domain-like"/>
    <property type="match status" value="1"/>
</dbReference>
<dbReference type="PROSITE" id="PS51635">
    <property type="entry name" value="PNPLA"/>
    <property type="match status" value="1"/>
</dbReference>
<dbReference type="CDD" id="cd07205">
    <property type="entry name" value="Pat_PNPLA6_PNPLA7_NTE1_like"/>
    <property type="match status" value="1"/>
</dbReference>
<dbReference type="InterPro" id="IPR002641">
    <property type="entry name" value="PNPLA_dom"/>
</dbReference>
<dbReference type="AlphaFoldDB" id="A0A934K7E2"/>
<evidence type="ECO:0000256" key="4">
    <source>
        <dbReference type="ARBA" id="ARBA00022801"/>
    </source>
</evidence>
<evidence type="ECO:0000313" key="13">
    <source>
        <dbReference type="Proteomes" id="UP000612893"/>
    </source>
</evidence>
<comment type="similarity">
    <text evidence="2">Belongs to the NTE family.</text>
</comment>
<protein>
    <submittedName>
        <fullName evidence="12">Patatin-like phospholipase family protein</fullName>
    </submittedName>
</protein>
<dbReference type="InterPro" id="IPR018490">
    <property type="entry name" value="cNMP-bd_dom_sf"/>
</dbReference>
<dbReference type="InterPro" id="IPR056556">
    <property type="entry name" value="NTE1_P-loop_dom"/>
</dbReference>
<comment type="caution">
    <text evidence="9">Lacks conserved residue(s) required for the propagation of feature annotation.</text>
</comment>